<sequence length="79" mass="9030">MYRVEFADGGASILNEHGERVFSGTLEECENFLDWSENHQGEPMPAPTRRRERSHAIGLPAFLMPFFGLRDASLPRQPR</sequence>
<evidence type="ECO:0000313" key="2">
    <source>
        <dbReference type="Proteomes" id="UP000318741"/>
    </source>
</evidence>
<proteinExistence type="predicted"/>
<dbReference type="EMBL" id="CP036265">
    <property type="protein sequence ID" value="QDT14202.1"/>
    <property type="molecule type" value="Genomic_DNA"/>
</dbReference>
<dbReference type="RefSeq" id="WP_165700487.1">
    <property type="nucleotide sequence ID" value="NZ_CP036265.1"/>
</dbReference>
<keyword evidence="2" id="KW-1185">Reference proteome</keyword>
<protein>
    <submittedName>
        <fullName evidence="1">Uncharacterized protein</fullName>
    </submittedName>
</protein>
<reference evidence="1 2" key="1">
    <citation type="submission" date="2019-02" db="EMBL/GenBank/DDBJ databases">
        <title>Deep-cultivation of Planctomycetes and their phenomic and genomic characterization uncovers novel biology.</title>
        <authorList>
            <person name="Wiegand S."/>
            <person name="Jogler M."/>
            <person name="Boedeker C."/>
            <person name="Pinto D."/>
            <person name="Vollmers J."/>
            <person name="Rivas-Marin E."/>
            <person name="Kohn T."/>
            <person name="Peeters S.H."/>
            <person name="Heuer A."/>
            <person name="Rast P."/>
            <person name="Oberbeckmann S."/>
            <person name="Bunk B."/>
            <person name="Jeske O."/>
            <person name="Meyerdierks A."/>
            <person name="Storesund J.E."/>
            <person name="Kallscheuer N."/>
            <person name="Luecker S."/>
            <person name="Lage O.M."/>
            <person name="Pohl T."/>
            <person name="Merkel B.J."/>
            <person name="Hornburger P."/>
            <person name="Mueller R.-W."/>
            <person name="Bruemmer F."/>
            <person name="Labrenz M."/>
            <person name="Spormann A.M."/>
            <person name="Op den Camp H."/>
            <person name="Overmann J."/>
            <person name="Amann R."/>
            <person name="Jetten M.S.M."/>
            <person name="Mascher T."/>
            <person name="Medema M.H."/>
            <person name="Devos D.P."/>
            <person name="Kaster A.-K."/>
            <person name="Ovreas L."/>
            <person name="Rohde M."/>
            <person name="Galperin M.Y."/>
            <person name="Jogler C."/>
        </authorList>
    </citation>
    <scope>NUCLEOTIDE SEQUENCE [LARGE SCALE GENOMIC DNA]</scope>
    <source>
        <strain evidence="1 2">CA12</strain>
    </source>
</reference>
<dbReference type="KEGG" id="acaf:CA12_02710"/>
<evidence type="ECO:0000313" key="1">
    <source>
        <dbReference type="EMBL" id="QDT14202.1"/>
    </source>
</evidence>
<gene>
    <name evidence="1" type="ORF">CA12_02710</name>
</gene>
<organism evidence="1 2">
    <name type="scientific">Alienimonas californiensis</name>
    <dbReference type="NCBI Taxonomy" id="2527989"/>
    <lineage>
        <taxon>Bacteria</taxon>
        <taxon>Pseudomonadati</taxon>
        <taxon>Planctomycetota</taxon>
        <taxon>Planctomycetia</taxon>
        <taxon>Planctomycetales</taxon>
        <taxon>Planctomycetaceae</taxon>
        <taxon>Alienimonas</taxon>
    </lineage>
</organism>
<name>A0A517P483_9PLAN</name>
<accession>A0A517P483</accession>
<dbReference type="Proteomes" id="UP000318741">
    <property type="component" value="Chromosome"/>
</dbReference>
<dbReference type="AlphaFoldDB" id="A0A517P483"/>